<evidence type="ECO:0000256" key="1">
    <source>
        <dbReference type="SAM" id="MobiDB-lite"/>
    </source>
</evidence>
<organism evidence="2 3">
    <name type="scientific">Cysteiniphilum litorale</name>
    <dbReference type="NCBI Taxonomy" id="2056700"/>
    <lineage>
        <taxon>Bacteria</taxon>
        <taxon>Pseudomonadati</taxon>
        <taxon>Pseudomonadota</taxon>
        <taxon>Gammaproteobacteria</taxon>
        <taxon>Thiotrichales</taxon>
        <taxon>Fastidiosibacteraceae</taxon>
        <taxon>Cysteiniphilum</taxon>
    </lineage>
</organism>
<reference evidence="2" key="2">
    <citation type="submission" date="2020-09" db="EMBL/GenBank/DDBJ databases">
        <authorList>
            <person name="Sun Q."/>
            <person name="Zhou Y."/>
        </authorList>
    </citation>
    <scope>NUCLEOTIDE SEQUENCE</scope>
    <source>
        <strain evidence="2">CGMCC 1.15758</strain>
    </source>
</reference>
<evidence type="ECO:0000313" key="2">
    <source>
        <dbReference type="EMBL" id="GGG08372.1"/>
    </source>
</evidence>
<proteinExistence type="predicted"/>
<sequence length="62" mass="7337">MIMICKEINNDEESGDVGIDFPSARRLFEHWFHSGYVQIQEKKTGKQKNKEKWQNGGKRIKK</sequence>
<name>A0A8J3E9J7_9GAMM</name>
<gene>
    <name evidence="2" type="ORF">GCM10010995_27400</name>
</gene>
<dbReference type="AlphaFoldDB" id="A0A8J3E9J7"/>
<evidence type="ECO:0000313" key="3">
    <source>
        <dbReference type="Proteomes" id="UP000636949"/>
    </source>
</evidence>
<comment type="caution">
    <text evidence="2">The sequence shown here is derived from an EMBL/GenBank/DDBJ whole genome shotgun (WGS) entry which is preliminary data.</text>
</comment>
<accession>A0A8J3E9J7</accession>
<reference evidence="2" key="1">
    <citation type="journal article" date="2014" name="Int. J. Syst. Evol. Microbiol.">
        <title>Complete genome sequence of Corynebacterium casei LMG S-19264T (=DSM 44701T), isolated from a smear-ripened cheese.</title>
        <authorList>
            <consortium name="US DOE Joint Genome Institute (JGI-PGF)"/>
            <person name="Walter F."/>
            <person name="Albersmeier A."/>
            <person name="Kalinowski J."/>
            <person name="Ruckert C."/>
        </authorList>
    </citation>
    <scope>NUCLEOTIDE SEQUENCE</scope>
    <source>
        <strain evidence="2">CGMCC 1.15758</strain>
    </source>
</reference>
<dbReference type="EMBL" id="BMJS01000068">
    <property type="protein sequence ID" value="GGG08372.1"/>
    <property type="molecule type" value="Genomic_DNA"/>
</dbReference>
<feature type="compositionally biased region" description="Basic and acidic residues" evidence="1">
    <location>
        <begin position="41"/>
        <end position="53"/>
    </location>
</feature>
<keyword evidence="3" id="KW-1185">Reference proteome</keyword>
<protein>
    <submittedName>
        <fullName evidence="2">Uncharacterized protein</fullName>
    </submittedName>
</protein>
<feature type="region of interest" description="Disordered" evidence="1">
    <location>
        <begin position="41"/>
        <end position="62"/>
    </location>
</feature>
<dbReference type="Proteomes" id="UP000636949">
    <property type="component" value="Unassembled WGS sequence"/>
</dbReference>